<keyword evidence="1" id="KW-0472">Membrane</keyword>
<name>A0A1A9WEU5_9MUSC</name>
<dbReference type="Proteomes" id="UP000091820">
    <property type="component" value="Unassembled WGS sequence"/>
</dbReference>
<reference evidence="3" key="1">
    <citation type="submission" date="2014-03" db="EMBL/GenBank/DDBJ databases">
        <authorList>
            <person name="Aksoy S."/>
            <person name="Warren W."/>
            <person name="Wilson R.K."/>
        </authorList>
    </citation>
    <scope>NUCLEOTIDE SEQUENCE [LARGE SCALE GENOMIC DNA]</scope>
    <source>
        <strain evidence="3">IAEA</strain>
    </source>
</reference>
<dbReference type="AlphaFoldDB" id="A0A1A9WEU5"/>
<evidence type="ECO:0000313" key="2">
    <source>
        <dbReference type="EnsemblMetazoa" id="GBRI017075-PA"/>
    </source>
</evidence>
<dbReference type="EnsemblMetazoa" id="GBRI017075-RA">
    <property type="protein sequence ID" value="GBRI017075-PA"/>
    <property type="gene ID" value="GBRI017075"/>
</dbReference>
<accession>A0A1A9WEU5</accession>
<feature type="transmembrane region" description="Helical" evidence="1">
    <location>
        <begin position="95"/>
        <end position="119"/>
    </location>
</feature>
<keyword evidence="3" id="KW-1185">Reference proteome</keyword>
<evidence type="ECO:0000313" key="3">
    <source>
        <dbReference type="Proteomes" id="UP000091820"/>
    </source>
</evidence>
<dbReference type="VEuPathDB" id="VectorBase:GBRI017075"/>
<keyword evidence="1" id="KW-1133">Transmembrane helix</keyword>
<organism evidence="2 3">
    <name type="scientific">Glossina brevipalpis</name>
    <dbReference type="NCBI Taxonomy" id="37001"/>
    <lineage>
        <taxon>Eukaryota</taxon>
        <taxon>Metazoa</taxon>
        <taxon>Ecdysozoa</taxon>
        <taxon>Arthropoda</taxon>
        <taxon>Hexapoda</taxon>
        <taxon>Insecta</taxon>
        <taxon>Pterygota</taxon>
        <taxon>Neoptera</taxon>
        <taxon>Endopterygota</taxon>
        <taxon>Diptera</taxon>
        <taxon>Brachycera</taxon>
        <taxon>Muscomorpha</taxon>
        <taxon>Hippoboscoidea</taxon>
        <taxon>Glossinidae</taxon>
        <taxon>Glossina</taxon>
    </lineage>
</organism>
<proteinExistence type="predicted"/>
<reference evidence="2" key="2">
    <citation type="submission" date="2020-05" db="UniProtKB">
        <authorList>
            <consortium name="EnsemblMetazoa"/>
        </authorList>
    </citation>
    <scope>IDENTIFICATION</scope>
    <source>
        <strain evidence="2">IAEA</strain>
    </source>
</reference>
<sequence length="144" mass="16551">MKITNCQLFKLFNNCYANSSTNTAPQPPIRIQAVNKCMHMCVVYVLWSHTINVLYKQHPNAAEITMGISTDACVCYDIIAIFPFTTAVQNLTYKIYLAMYSIVGLEIYAKISFIINNFFKVSDKKKKKNKTYFTEFRIPFSSSN</sequence>
<protein>
    <submittedName>
        <fullName evidence="2">Uncharacterized protein</fullName>
    </submittedName>
</protein>
<evidence type="ECO:0000256" key="1">
    <source>
        <dbReference type="SAM" id="Phobius"/>
    </source>
</evidence>
<keyword evidence="1" id="KW-0812">Transmembrane</keyword>